<dbReference type="Proteomes" id="UP000701801">
    <property type="component" value="Unassembled WGS sequence"/>
</dbReference>
<evidence type="ECO:0008006" key="4">
    <source>
        <dbReference type="Google" id="ProtNLM"/>
    </source>
</evidence>
<accession>A0A9N9LQN2</accession>
<evidence type="ECO:0000313" key="2">
    <source>
        <dbReference type="EMBL" id="CAG8979534.1"/>
    </source>
</evidence>
<reference evidence="2" key="1">
    <citation type="submission" date="2021-07" db="EMBL/GenBank/DDBJ databases">
        <authorList>
            <person name="Durling M."/>
        </authorList>
    </citation>
    <scope>NUCLEOTIDE SEQUENCE</scope>
</reference>
<feature type="compositionally biased region" description="Low complexity" evidence="1">
    <location>
        <begin position="320"/>
        <end position="332"/>
    </location>
</feature>
<feature type="region of interest" description="Disordered" evidence="1">
    <location>
        <begin position="288"/>
        <end position="347"/>
    </location>
</feature>
<evidence type="ECO:0000313" key="3">
    <source>
        <dbReference type="Proteomes" id="UP000701801"/>
    </source>
</evidence>
<dbReference type="OrthoDB" id="3260408at2759"/>
<name>A0A9N9LQN2_9HELO</name>
<dbReference type="PANTHER" id="PTHR23242:SF9">
    <property type="entry name" value="TRANSCRIPTION FACTOR HOXA13"/>
    <property type="match status" value="1"/>
</dbReference>
<dbReference type="PANTHER" id="PTHR23242">
    <property type="entry name" value="TRANSCRIPTION FACTOR HOXA13"/>
    <property type="match status" value="1"/>
</dbReference>
<proteinExistence type="predicted"/>
<organism evidence="2 3">
    <name type="scientific">Hymenoscyphus albidus</name>
    <dbReference type="NCBI Taxonomy" id="595503"/>
    <lineage>
        <taxon>Eukaryota</taxon>
        <taxon>Fungi</taxon>
        <taxon>Dikarya</taxon>
        <taxon>Ascomycota</taxon>
        <taxon>Pezizomycotina</taxon>
        <taxon>Leotiomycetes</taxon>
        <taxon>Helotiales</taxon>
        <taxon>Helotiaceae</taxon>
        <taxon>Hymenoscyphus</taxon>
    </lineage>
</organism>
<protein>
    <recommendedName>
        <fullName evidence="4">Transcription factor hoxa13</fullName>
    </recommendedName>
</protein>
<feature type="compositionally biased region" description="Acidic residues" evidence="1">
    <location>
        <begin position="333"/>
        <end position="344"/>
    </location>
</feature>
<dbReference type="EMBL" id="CAJVRM010000318">
    <property type="protein sequence ID" value="CAG8979534.1"/>
    <property type="molecule type" value="Genomic_DNA"/>
</dbReference>
<gene>
    <name evidence="2" type="ORF">HYALB_00004987</name>
</gene>
<feature type="compositionally biased region" description="Polar residues" evidence="1">
    <location>
        <begin position="12"/>
        <end position="25"/>
    </location>
</feature>
<evidence type="ECO:0000256" key="1">
    <source>
        <dbReference type="SAM" id="MobiDB-lite"/>
    </source>
</evidence>
<feature type="compositionally biased region" description="Low complexity" evidence="1">
    <location>
        <begin position="291"/>
        <end position="312"/>
    </location>
</feature>
<feature type="compositionally biased region" description="Low complexity" evidence="1">
    <location>
        <begin position="26"/>
        <end position="44"/>
    </location>
</feature>
<keyword evidence="3" id="KW-1185">Reference proteome</keyword>
<comment type="caution">
    <text evidence="2">The sequence shown here is derived from an EMBL/GenBank/DDBJ whole genome shotgun (WGS) entry which is preliminary data.</text>
</comment>
<sequence>MGSAKPVESGEKSQSSMNNGKAINGQSKSPPTKTKSKTKTQTPKKTGSRLFSIISRLLTWYSIITIYFRCPSTPDLLTDTSPRICKPYFQLESAVSPYLSPYYDVYAAPYVDKVKPYYETANQKVIIPVIVLGKKCGAPRVAQAQSYGQAQWEKNLQPLVQKYQDVAKTKYDETLGPHIMQAVDVTSPYFDILRTNALQTYYGHILPTYNMVKPHVIDGYLITTDFALNTAFPYTQWAWTTSAVFVERTIWPQVRILYGENVEPQLVRIGQRLGRYRDGKKLKAVVDEVDSSSSAPSTSSDFSASEFYSSTTEDTETIEVTELPSSEPTIEQSTEETTESEEEIEAKKKAIREKAQEIVTNDLRVWQEKFAKAADEGSDEMEERITEISETMVKQAKGVGNALIVQLEETVKSGFKSLKRDIISIVESKDSEECEKDLAQAVRKTGLAIKEKGQAVRNWKLNFDQEMNSLLEQTASDTFDVLDTIRDMGLQEVGMRWAWTDGITHKHWTKYHKLKGKFEEWRLDVEKVITEHPGLDRVRAAAEDNENRAMAIAEEAAKELARLKETGRWKISMEDSSDDFSTKHMPAAAASLGKNIKEKVVEGGENAQDVIQEALSKAQGGVSSVSEAIVGTEQGTIESLSSVASSSVGDLASEASSAIIGGQQGGVESIASVATENAKSAGSEVSSVVSDASSSLSSATSSIASSLSKSLDAASISVESAASSASSTASKKVWGGAMAQKVEARQIIFDDSIDDSDDDTFSERLQSMASEAGDKYADITKAVSEALLKPTSTPGHQVTKLAAQKYSSALAAASSVLYGTEKGAGESVASIASSRYSDAVSTASVALYGSPAPVTASIVSQASGAYSNAQAALESAKSLAQSRLSEGLDLAASRFSDAKNYVAAINTGTTQKQKLSVQMQEQYYAGIGLAHARYSEYMAAVSAAIMPKPTPFHESVYSKASAGIVGTEPHGYEKALSTADSYYSIAVSKASAQLNNFLSSISSAGAKGKEIVPTSSLAAQASSQYSASVAEASSSYSSISSVIANKIQDQASQASGAVYGSETPLTEKIASKASENWDALINKASEQIYGAPTPYFVTRQLLSEAKEYGAVATGAATSQYFVVQSIIRELIIGKDPTFTESVYNKLSSAYYTNADDVVSSASSIANEAYSSVFSAVSVMFTPPATIEVILDSASSRVNDVVQAASIQIYGTKKGSYEQASSAAASAYSSVQSAASAKIYGTSTGYAEAASSSISLAALSAQRAISEAIYGTPTGKVEAATNVAEKYASATAAAAQAYASAQAKISKAIYGEEQGAIESAQSRLSAAVESARARLAEFAANAGEGASEYVKQASEGVEEFASSVSSAVAAGKTNVKDEL</sequence>
<feature type="region of interest" description="Disordered" evidence="1">
    <location>
        <begin position="1"/>
        <end position="44"/>
    </location>
</feature>